<dbReference type="GO" id="GO:0005524">
    <property type="term" value="F:ATP binding"/>
    <property type="evidence" value="ECO:0007669"/>
    <property type="project" value="UniProtKB-UniRule"/>
</dbReference>
<dbReference type="KEGG" id="daw:HS1_000088"/>
<feature type="coiled-coil region" evidence="6">
    <location>
        <begin position="404"/>
        <end position="452"/>
    </location>
</feature>
<keyword evidence="3 6" id="KW-0067">ATP-binding</keyword>
<keyword evidence="1 6" id="KW-0963">Cytoplasm</keyword>
<comment type="domain">
    <text evidence="6">Contains large globular domains required for ATP hydrolysis at each terminus and a third globular domain forming a flexible hinge near the middle of the molecule. These domains are separated by coiled-coil structures.</text>
</comment>
<dbReference type="PANTHER" id="PTHR43977">
    <property type="entry name" value="STRUCTURAL MAINTENANCE OF CHROMOSOMES PROTEIN 3"/>
    <property type="match status" value="1"/>
</dbReference>
<evidence type="ECO:0000256" key="1">
    <source>
        <dbReference type="ARBA" id="ARBA00022490"/>
    </source>
</evidence>
<comment type="function">
    <text evidence="6">Required for chromosome condensation and partitioning.</text>
</comment>
<dbReference type="Pfam" id="PF02463">
    <property type="entry name" value="SMC_N"/>
    <property type="match status" value="2"/>
</dbReference>
<gene>
    <name evidence="6" type="primary">smc</name>
    <name evidence="8" type="ORF">HS1_000088</name>
</gene>
<accession>A0A7U4TH68</accession>
<feature type="domain" description="RecF/RecN/SMC N-terminal" evidence="7">
    <location>
        <begin position="10"/>
        <end position="285"/>
    </location>
</feature>
<organism evidence="8 9">
    <name type="scientific">Desulfofervidus auxilii</name>
    <dbReference type="NCBI Taxonomy" id="1621989"/>
    <lineage>
        <taxon>Bacteria</taxon>
        <taxon>Pseudomonadati</taxon>
        <taxon>Thermodesulfobacteriota</taxon>
        <taxon>Candidatus Desulfofervidia</taxon>
        <taxon>Candidatus Desulfofervidales</taxon>
        <taxon>Candidatus Desulfofervidaceae</taxon>
        <taxon>Candidatus Desulfofervidus</taxon>
    </lineage>
</organism>
<evidence type="ECO:0000256" key="3">
    <source>
        <dbReference type="ARBA" id="ARBA00022840"/>
    </source>
</evidence>
<dbReference type="NCBIfam" id="TIGR02168">
    <property type="entry name" value="SMC_prok_B"/>
    <property type="match status" value="1"/>
</dbReference>
<reference evidence="8 9" key="1">
    <citation type="submission" date="2015-10" db="EMBL/GenBank/DDBJ databases">
        <title>Candidatus Desulfofervidus auxilii, a hydrogenotrophic sulfate-reducing bacterium involved in the thermophilic anaerobic oxidation of methane.</title>
        <authorList>
            <person name="Krukenberg V."/>
            <person name="Richter M."/>
            <person name="Wegener G."/>
        </authorList>
    </citation>
    <scope>NUCLEOTIDE SEQUENCE [LARGE SCALE GENOMIC DNA]</scope>
    <source>
        <strain evidence="8 9">HS1</strain>
    </source>
</reference>
<dbReference type="InterPro" id="IPR011890">
    <property type="entry name" value="SMC_prok"/>
</dbReference>
<feature type="coiled-coil region" evidence="6">
    <location>
        <begin position="334"/>
        <end position="375"/>
    </location>
</feature>
<name>A0A7U4TH68_DESA2</name>
<dbReference type="PIRSF" id="PIRSF005719">
    <property type="entry name" value="SMC"/>
    <property type="match status" value="1"/>
</dbReference>
<keyword evidence="9" id="KW-1185">Reference proteome</keyword>
<dbReference type="InterPro" id="IPR003395">
    <property type="entry name" value="RecF/RecN/SMC_N"/>
</dbReference>
<comment type="similarity">
    <text evidence="6">Belongs to the SMC family.</text>
</comment>
<dbReference type="AlphaFoldDB" id="A0A7U4TH68"/>
<feature type="domain" description="RecF/RecN/SMC N-terminal" evidence="7">
    <location>
        <begin position="777"/>
        <end position="1153"/>
    </location>
</feature>
<dbReference type="InterPro" id="IPR027417">
    <property type="entry name" value="P-loop_NTPase"/>
</dbReference>
<feature type="coiled-coil region" evidence="6">
    <location>
        <begin position="949"/>
        <end position="1011"/>
    </location>
</feature>
<evidence type="ECO:0000256" key="5">
    <source>
        <dbReference type="ARBA" id="ARBA00023125"/>
    </source>
</evidence>
<dbReference type="InterPro" id="IPR036277">
    <property type="entry name" value="SMC_hinge_sf"/>
</dbReference>
<evidence type="ECO:0000256" key="2">
    <source>
        <dbReference type="ARBA" id="ARBA00022741"/>
    </source>
</evidence>
<dbReference type="GO" id="GO:0005737">
    <property type="term" value="C:cytoplasm"/>
    <property type="evidence" value="ECO:0007669"/>
    <property type="project" value="UniProtKB-SubCell"/>
</dbReference>
<comment type="subunit">
    <text evidence="6">Homodimer.</text>
</comment>
<protein>
    <recommendedName>
        <fullName evidence="6">Chromosome partition protein Smc</fullName>
    </recommendedName>
</protein>
<evidence type="ECO:0000259" key="7">
    <source>
        <dbReference type="Pfam" id="PF02463"/>
    </source>
</evidence>
<dbReference type="GO" id="GO:0007059">
    <property type="term" value="P:chromosome segregation"/>
    <property type="evidence" value="ECO:0007669"/>
    <property type="project" value="UniProtKB-UniRule"/>
</dbReference>
<feature type="binding site" evidence="6">
    <location>
        <begin position="40"/>
        <end position="47"/>
    </location>
    <ligand>
        <name>ATP</name>
        <dbReference type="ChEBI" id="CHEBI:30616"/>
    </ligand>
</feature>
<dbReference type="GO" id="GO:0016887">
    <property type="term" value="F:ATP hydrolysis activity"/>
    <property type="evidence" value="ECO:0007669"/>
    <property type="project" value="InterPro"/>
</dbReference>
<dbReference type="GO" id="GO:0003677">
    <property type="term" value="F:DNA binding"/>
    <property type="evidence" value="ECO:0007669"/>
    <property type="project" value="UniProtKB-UniRule"/>
</dbReference>
<dbReference type="SUPFAM" id="SSF75553">
    <property type="entry name" value="Smc hinge domain"/>
    <property type="match status" value="1"/>
</dbReference>
<feature type="coiled-coil region" evidence="6">
    <location>
        <begin position="169"/>
        <end position="210"/>
    </location>
</feature>
<dbReference type="OrthoDB" id="9808768at2"/>
<dbReference type="InterPro" id="IPR024704">
    <property type="entry name" value="SMC"/>
</dbReference>
<dbReference type="SUPFAM" id="SSF52540">
    <property type="entry name" value="P-loop containing nucleoside triphosphate hydrolases"/>
    <property type="match status" value="1"/>
</dbReference>
<evidence type="ECO:0000256" key="6">
    <source>
        <dbReference type="HAMAP-Rule" id="MF_01894"/>
    </source>
</evidence>
<evidence type="ECO:0000256" key="4">
    <source>
        <dbReference type="ARBA" id="ARBA00023054"/>
    </source>
</evidence>
<evidence type="ECO:0000313" key="9">
    <source>
        <dbReference type="Proteomes" id="UP000070560"/>
    </source>
</evidence>
<evidence type="ECO:0000313" key="8">
    <source>
        <dbReference type="EMBL" id="AMM39895.1"/>
    </source>
</evidence>
<dbReference type="GO" id="GO:0006260">
    <property type="term" value="P:DNA replication"/>
    <property type="evidence" value="ECO:0007669"/>
    <property type="project" value="UniProtKB-UniRule"/>
</dbReference>
<dbReference type="Gene3D" id="3.40.50.300">
    <property type="entry name" value="P-loop containing nucleotide triphosphate hydrolases"/>
    <property type="match status" value="2"/>
</dbReference>
<keyword evidence="2 6" id="KW-0547">Nucleotide-binding</keyword>
<dbReference type="GO" id="GO:0005694">
    <property type="term" value="C:chromosome"/>
    <property type="evidence" value="ECO:0007669"/>
    <property type="project" value="InterPro"/>
</dbReference>
<dbReference type="HAMAP" id="MF_01894">
    <property type="entry name" value="Smc_prok"/>
    <property type="match status" value="1"/>
</dbReference>
<sequence>MLEEHKPCAFLKTFKLKGFKSFARLTTLHFSPGISVIVGPNGCGKSNLVDALKWVLGEQSFKSLRSKSSEDLIFSGSEKAPPLNMAEVSVVLEQHNASEIMLTRCVFRSGENRYLLNKKHCRLKDIKDVLLNMGFGLKNYAIVDQGQIAYLLEISPLEKRRLLEEAAGVTKYREKKEETLHKIQETKQNLLRIEDILGEVEKQVKKLSTQSKKAKKYLELKKNLEKVHLSLLLKSYQIKTDNICEKQKQIEVWKRERKEIEREYKLLLKQAETLRTSISTGEQTLGKYEQSYWEIKNEINQIKSVLISLDRQKDILNQQKQTIRKREADLHLAINQIKESCKEIEAETATLANKIEKTEVLINTINNEIAHLDQENSKKMPGLRSKSKILERNKAEMIKFKAEIEHLLGRRDSLIQEKQRVEKRQMQLENDQKQCLKELEEIEHKLGVLKNKIIDIKQVQEQVAQRCQKIRQKKYQWQKVIIKMEENLIRSQSRLKSIKLWLESHLPRQKMPADKDISSIMDIIINANGFEDAVEAVLRLKTGNGWLIKDFSNALKILRQSFLKEPFSLVLRDLPDPQSSLPQDPKKYLLSLIQIREGCLPLGKRLFGNVIVVQTLTQDLLNLHPNIIFVTPKGEILTSEGVIHKGYSQGILKEYLSQKKLYIHLQKKVGILKRHLSQVRTRFKTLKIELTQLEKLLKENEIEVEKYKKQQDGIKEEEIKQKEFLKYTFLQKEENQKRINEILKNLESIQTTIQQRERRFKKAEKSRDALEEELRRLRKEVEEIKMLKEKKTQRLNEYILQNREMESKKRFFLQERKRLIMEQENLITRQRELREELKGIENQEMMLKKEQKEKKQRVIEADKKEKELLANINALKKEIKWLSQKERAITEKISLFQSKRQELSQKINLYELEVSKLTGEINILGDRLQKEYGILFSEDGLCPPLELSVEDLEDKRIELEGKLQAMSNINLGAIEEYKEVSERYNFLKNQRKDLKSSLKDLEKAIKTIDRTSVNLFLTTLQKVNEKFCSILQFVFRGAKGEITLLEPAHPLSSGVDFKVRLPGKKVTHHLLSMGERCLISLIFLFSLYSVRPSPFCILDEVDAGLDSQNLRCFCDLLLQLKNQMQLIVITHNRMTMQIANAIIGVTMEEKGISQVFSLSLDKEVRHAQMV</sequence>
<dbReference type="Proteomes" id="UP000070560">
    <property type="component" value="Chromosome"/>
</dbReference>
<feature type="coiled-coil region" evidence="6">
    <location>
        <begin position="250"/>
        <end position="277"/>
    </location>
</feature>
<feature type="coiled-coil region" evidence="6">
    <location>
        <begin position="676"/>
        <end position="920"/>
    </location>
</feature>
<keyword evidence="5 6" id="KW-0238">DNA-binding</keyword>
<dbReference type="EMBL" id="CP013015">
    <property type="protein sequence ID" value="AMM39895.1"/>
    <property type="molecule type" value="Genomic_DNA"/>
</dbReference>
<keyword evidence="4 6" id="KW-0175">Coiled coil</keyword>
<proteinExistence type="inferred from homology"/>
<comment type="subcellular location">
    <subcellularLocation>
        <location evidence="6">Cytoplasm</location>
    </subcellularLocation>
</comment>
<dbReference type="GO" id="GO:0007062">
    <property type="term" value="P:sister chromatid cohesion"/>
    <property type="evidence" value="ECO:0007669"/>
    <property type="project" value="InterPro"/>
</dbReference>
<dbReference type="RefSeq" id="WP_066060197.1">
    <property type="nucleotide sequence ID" value="NZ_CP013015.1"/>
</dbReference>
<dbReference type="GO" id="GO:0030261">
    <property type="term" value="P:chromosome condensation"/>
    <property type="evidence" value="ECO:0007669"/>
    <property type="project" value="InterPro"/>
</dbReference>